<feature type="coiled-coil region" evidence="27">
    <location>
        <begin position="2491"/>
        <end position="2539"/>
    </location>
</feature>
<dbReference type="PROSITE" id="PS50919">
    <property type="entry name" value="MIR"/>
    <property type="match status" value="3"/>
</dbReference>
<dbReference type="SUPFAM" id="SSF100909">
    <property type="entry name" value="IP3 receptor type 1 binding core, domain 2"/>
    <property type="match status" value="2"/>
</dbReference>
<keyword evidence="30" id="KW-1185">Reference proteome</keyword>
<evidence type="ECO:0000256" key="17">
    <source>
        <dbReference type="ARBA" id="ARBA00023065"/>
    </source>
</evidence>
<evidence type="ECO:0000256" key="11">
    <source>
        <dbReference type="ARBA" id="ARBA00022741"/>
    </source>
</evidence>
<dbReference type="Pfam" id="PF08709">
    <property type="entry name" value="Ins145_P3_rec"/>
    <property type="match status" value="1"/>
</dbReference>
<keyword evidence="5" id="KW-0597">Phosphoprotein</keyword>
<evidence type="ECO:0000256" key="6">
    <source>
        <dbReference type="ARBA" id="ARBA00022568"/>
    </source>
</evidence>
<evidence type="ECO:0000256" key="15">
    <source>
        <dbReference type="ARBA" id="ARBA00022840"/>
    </source>
</evidence>
<keyword evidence="12 26" id="KW-0256">Endoplasmic reticulum</keyword>
<evidence type="ECO:0000256" key="14">
    <source>
        <dbReference type="ARBA" id="ARBA00022837"/>
    </source>
</evidence>
<dbReference type="Gene3D" id="1.10.287.70">
    <property type="match status" value="1"/>
</dbReference>
<keyword evidence="19 26" id="KW-0675">Receptor</keyword>
<dbReference type="FunFam" id="2.80.10.50:FF:000005">
    <property type="entry name" value="Inositol 1,4,5-trisphosphate receptor type 2"/>
    <property type="match status" value="1"/>
</dbReference>
<evidence type="ECO:0000256" key="25">
    <source>
        <dbReference type="ARBA" id="ARBA00061937"/>
    </source>
</evidence>
<feature type="transmembrane region" description="Helical" evidence="26">
    <location>
        <begin position="2161"/>
        <end position="2185"/>
    </location>
</feature>
<dbReference type="InterPro" id="IPR035910">
    <property type="entry name" value="RyR/IP3R_RIH_dom_sf"/>
</dbReference>
<feature type="domain" description="MIR" evidence="28">
    <location>
        <begin position="112"/>
        <end position="166"/>
    </location>
</feature>
<dbReference type="PANTHER" id="PTHR45816">
    <property type="entry name" value="MIR DOMAIN-CONTAINING PROTEIN"/>
    <property type="match status" value="1"/>
</dbReference>
<feature type="transmembrane region" description="Helical" evidence="26">
    <location>
        <begin position="2381"/>
        <end position="2404"/>
    </location>
</feature>
<dbReference type="FunFam" id="1.10.287.70:FF:000079">
    <property type="entry name" value="Inositol 1,4,5-trisphosphate receptor type 3"/>
    <property type="match status" value="1"/>
</dbReference>
<dbReference type="Gene3D" id="2.80.10.50">
    <property type="match status" value="2"/>
</dbReference>
<keyword evidence="17 26" id="KW-0406">Ion transport</keyword>
<evidence type="ECO:0000256" key="2">
    <source>
        <dbReference type="ARBA" id="ARBA00004638"/>
    </source>
</evidence>
<dbReference type="Pfam" id="PF01365">
    <property type="entry name" value="RYDR_ITPR"/>
    <property type="match status" value="2"/>
</dbReference>
<comment type="domain">
    <text evidence="26">The receptor contains a calcium channel in its C-terminal extremity. Its large N-terminal cytoplasmic region has the ligand-binding site in the N-terminus and modulatory sites in the middle portion immediately upstream of the channel region.</text>
</comment>
<feature type="transmembrane region" description="Helical" evidence="26">
    <location>
        <begin position="2082"/>
        <end position="2104"/>
    </location>
</feature>
<dbReference type="InterPro" id="IPR015925">
    <property type="entry name" value="Ryanodine_IP3_receptor"/>
</dbReference>
<dbReference type="GO" id="GO:0051209">
    <property type="term" value="P:release of sequestered calcium ion into cytosol"/>
    <property type="evidence" value="ECO:0007669"/>
    <property type="project" value="UniProtKB-UniRule"/>
</dbReference>
<organism evidence="29 30">
    <name type="scientific">Otus sunia</name>
    <name type="common">Oriental scops-owl</name>
    <dbReference type="NCBI Taxonomy" id="257818"/>
    <lineage>
        <taxon>Eukaryota</taxon>
        <taxon>Metazoa</taxon>
        <taxon>Chordata</taxon>
        <taxon>Craniata</taxon>
        <taxon>Vertebrata</taxon>
        <taxon>Euteleostomi</taxon>
        <taxon>Archelosauria</taxon>
        <taxon>Archosauria</taxon>
        <taxon>Dinosauria</taxon>
        <taxon>Saurischia</taxon>
        <taxon>Theropoda</taxon>
        <taxon>Coelurosauria</taxon>
        <taxon>Aves</taxon>
        <taxon>Neognathae</taxon>
        <taxon>Neoaves</taxon>
        <taxon>Telluraves</taxon>
        <taxon>Strigiformes</taxon>
        <taxon>Strigidae</taxon>
        <taxon>Otus</taxon>
    </lineage>
</organism>
<evidence type="ECO:0000256" key="20">
    <source>
        <dbReference type="ARBA" id="ARBA00023286"/>
    </source>
</evidence>
<comment type="subcellular location">
    <subcellularLocation>
        <location evidence="2">Cytoplasmic vesicle</location>
        <location evidence="2">Secretory vesicle membrane</location>
        <topology evidence="2">Multi-pass membrane protein</topology>
    </subcellularLocation>
    <subcellularLocation>
        <location evidence="1 26">Endoplasmic reticulum membrane</location>
        <topology evidence="1 26">Multi-pass membrane protein</topology>
    </subcellularLocation>
</comment>
<evidence type="ECO:0000313" key="30">
    <source>
        <dbReference type="Proteomes" id="UP000694552"/>
    </source>
</evidence>
<evidence type="ECO:0000313" key="29">
    <source>
        <dbReference type="Ensembl" id="ENSOSUP00000009374.1"/>
    </source>
</evidence>
<keyword evidence="10" id="KW-0677">Repeat</keyword>
<dbReference type="InterPro" id="IPR000699">
    <property type="entry name" value="RIH_dom"/>
</dbReference>
<feature type="domain" description="MIR" evidence="28">
    <location>
        <begin position="294"/>
        <end position="358"/>
    </location>
</feature>
<keyword evidence="6 26" id="KW-0109">Calcium transport</keyword>
<keyword evidence="15" id="KW-0067">ATP-binding</keyword>
<protein>
    <recommendedName>
        <fullName evidence="26">Inositol 1,4,5-trisphosphate receptor</fullName>
    </recommendedName>
</protein>
<dbReference type="SUPFAM" id="SSF82109">
    <property type="entry name" value="MIR domain"/>
    <property type="match status" value="2"/>
</dbReference>
<evidence type="ECO:0000259" key="28">
    <source>
        <dbReference type="PROSITE" id="PS50919"/>
    </source>
</evidence>
<dbReference type="InterPro" id="IPR013662">
    <property type="entry name" value="RIH_assoc-dom"/>
</dbReference>
<keyword evidence="8 26" id="KW-0812">Transmembrane</keyword>
<keyword evidence="27" id="KW-0175">Coiled coil</keyword>
<evidence type="ECO:0000256" key="16">
    <source>
        <dbReference type="ARBA" id="ARBA00022989"/>
    </source>
</evidence>
<dbReference type="FunFam" id="2.80.10.50:FF:000002">
    <property type="entry name" value="Inositol 1,4,5-trisphosphate receptor type 2"/>
    <property type="match status" value="1"/>
</dbReference>
<keyword evidence="18 26" id="KW-0472">Membrane</keyword>
<dbReference type="Pfam" id="PF00520">
    <property type="entry name" value="Ion_trans"/>
    <property type="match status" value="1"/>
</dbReference>
<keyword evidence="16 26" id="KW-1133">Transmembrane helix</keyword>
<keyword evidence="9" id="KW-0479">Metal-binding</keyword>
<keyword evidence="4 26" id="KW-0813">Transport</keyword>
<dbReference type="Ensembl" id="ENSOSUT00000009705.1">
    <property type="protein sequence ID" value="ENSOSUP00000009374.1"/>
    <property type="gene ID" value="ENSOSUG00000002181.1"/>
</dbReference>
<keyword evidence="13" id="KW-0862">Zinc</keyword>
<keyword evidence="7 26" id="KW-0107">Calcium channel</keyword>
<dbReference type="Pfam" id="PF08454">
    <property type="entry name" value="RIH_assoc"/>
    <property type="match status" value="1"/>
</dbReference>
<comment type="subunit">
    <text evidence="25">Homotetramer. Interacts with CABP1. Interacts with BOK; regulates ITPR2 expression. Interacts with BCL2L10. Interacts with TRPC4. Interacts with CHGA and CHGB.</text>
</comment>
<keyword evidence="11" id="KW-0547">Nucleotide-binding</keyword>
<evidence type="ECO:0000256" key="19">
    <source>
        <dbReference type="ARBA" id="ARBA00023170"/>
    </source>
</evidence>
<evidence type="ECO:0000256" key="5">
    <source>
        <dbReference type="ARBA" id="ARBA00022553"/>
    </source>
</evidence>
<dbReference type="SMART" id="SM00472">
    <property type="entry name" value="MIR"/>
    <property type="match status" value="4"/>
</dbReference>
<accession>A0A8C8ASK8</accession>
<evidence type="ECO:0000256" key="1">
    <source>
        <dbReference type="ARBA" id="ARBA00004477"/>
    </source>
</evidence>
<dbReference type="GO" id="GO:0005524">
    <property type="term" value="F:ATP binding"/>
    <property type="evidence" value="ECO:0007669"/>
    <property type="project" value="UniProtKB-KW"/>
</dbReference>
<dbReference type="GO" id="GO:0046872">
    <property type="term" value="F:metal ion binding"/>
    <property type="evidence" value="ECO:0007669"/>
    <property type="project" value="UniProtKB-KW"/>
</dbReference>
<dbReference type="FunFam" id="1.25.10.30:FF:000001">
    <property type="entry name" value="Inositol 1,4,5-trisphosphate receptor, type 2"/>
    <property type="match status" value="1"/>
</dbReference>
<feature type="domain" description="MIR" evidence="28">
    <location>
        <begin position="231"/>
        <end position="287"/>
    </location>
</feature>
<dbReference type="GO" id="GO:0005789">
    <property type="term" value="C:endoplasmic reticulum membrane"/>
    <property type="evidence" value="ECO:0007669"/>
    <property type="project" value="UniProtKB-SubCell"/>
</dbReference>
<dbReference type="Pfam" id="PF02815">
    <property type="entry name" value="MIR"/>
    <property type="match status" value="1"/>
</dbReference>
<dbReference type="PRINTS" id="PR00779">
    <property type="entry name" value="INSP3RECEPTR"/>
</dbReference>
<comment type="similarity">
    <text evidence="3 26">Belongs to the InsP3 receptor family.</text>
</comment>
<reference evidence="29" key="1">
    <citation type="submission" date="2025-08" db="UniProtKB">
        <authorList>
            <consortium name="Ensembl"/>
        </authorList>
    </citation>
    <scope>IDENTIFICATION</scope>
</reference>
<proteinExistence type="inferred from homology"/>
<keyword evidence="14 26" id="KW-0106">Calcium</keyword>
<keyword evidence="21 26" id="KW-0407">Ion channel</keyword>
<feature type="transmembrane region" description="Helical" evidence="26">
    <location>
        <begin position="2254"/>
        <end position="2276"/>
    </location>
</feature>
<evidence type="ECO:0000256" key="21">
    <source>
        <dbReference type="ARBA" id="ARBA00023303"/>
    </source>
</evidence>
<feature type="transmembrane region" description="Helical" evidence="26">
    <location>
        <begin position="2205"/>
        <end position="2233"/>
    </location>
</feature>
<evidence type="ECO:0000256" key="23">
    <source>
        <dbReference type="ARBA" id="ARBA00036634"/>
    </source>
</evidence>
<evidence type="ECO:0000256" key="22">
    <source>
        <dbReference type="ARBA" id="ARBA00023329"/>
    </source>
</evidence>
<dbReference type="InterPro" id="IPR005821">
    <property type="entry name" value="Ion_trans_dom"/>
</dbReference>
<dbReference type="InterPro" id="IPR016093">
    <property type="entry name" value="MIR_motif"/>
</dbReference>
<dbReference type="PANTHER" id="PTHR45816:SF3">
    <property type="entry name" value="INOSITOL 1,4,5-TRISPHOSPHATE RECEPTOR"/>
    <property type="match status" value="1"/>
</dbReference>
<comment type="function">
    <text evidence="26">Receptor for inositol 1,4,5-trisphosphate, a second messenger that mediates the release of intracellular calcium.</text>
</comment>
<evidence type="ECO:0000256" key="4">
    <source>
        <dbReference type="ARBA" id="ARBA00022448"/>
    </source>
</evidence>
<evidence type="ECO:0000256" key="3">
    <source>
        <dbReference type="ARBA" id="ARBA00009453"/>
    </source>
</evidence>
<evidence type="ECO:0000256" key="18">
    <source>
        <dbReference type="ARBA" id="ARBA00023136"/>
    </source>
</evidence>
<evidence type="ECO:0000256" key="10">
    <source>
        <dbReference type="ARBA" id="ARBA00022737"/>
    </source>
</evidence>
<dbReference type="InterPro" id="IPR014821">
    <property type="entry name" value="Ins145_P3_rcpt"/>
</dbReference>
<evidence type="ECO:0000256" key="13">
    <source>
        <dbReference type="ARBA" id="ARBA00022833"/>
    </source>
</evidence>
<evidence type="ECO:0000256" key="12">
    <source>
        <dbReference type="ARBA" id="ARBA00022824"/>
    </source>
</evidence>
<dbReference type="Proteomes" id="UP000694552">
    <property type="component" value="Unplaced"/>
</dbReference>
<feature type="transmembrane region" description="Helical" evidence="26">
    <location>
        <begin position="2116"/>
        <end position="2140"/>
    </location>
</feature>
<dbReference type="GO" id="GO:0030658">
    <property type="term" value="C:transport vesicle membrane"/>
    <property type="evidence" value="ECO:0007669"/>
    <property type="project" value="UniProtKB-SubCell"/>
</dbReference>
<sequence length="2550" mass="292107">MSEKMSSFLYIGDIVSLYAEGSVNGFISTLGLVDDRCVVQPEAGDLANPPKKFRDCLFKVCPMNRYSAQKQYWKAKQAKQGNHTEAALLKKLQHAAELEQKQNESENRKLLGEIVKYSNVIQLLHIKSNKYLTVNKRLPALLEKNAMRVSLDPAGNEGSWFYIQPFWKLRSEGDNVVVGDKVVLMPVNAGQPLHASNIELLDNPGCKEVNAVNCNTSWKITLFMKFSSYRDDVLKGGDVVRLFHAEQEKFLTCDEYEKKQHIFLRTTLRQSATSATSSKALWEIEVVHHDPCRGGTGQWNSLFRFKHLATGNYLAAEQRDGDLPASKKKRQAGEKIMYTLVSVPHGNDIASLFELDATTLQRADCLVPRNSYVRLRHLCTNTWVTSTSIPIDTDEERPVMLKIGTCQTKEDKEAFAIVSVPLSEVRDLDFANDANKVLSSTVKKLENGTITQNERRFVTKLLEDLIFFVADVPNNGQEVLDVVITKPNRERQKLMREQNILAQIFGILKAPFKDKGEGSMLRLEDLGDQRYAPYKYMLRLCYRVLRHSQQDYRKNQEYIAKNFCVMQSQIGYDILAEDTITALLHNNRKLLEKHITAKEIETFVNLLRRNREPRFLDYLSDLCVSNTTAIPVTQELICKFMLSPGNADILIQTKLISTQMNNPLDCLVISDDIDEEEVWLYWIDSNKEPHGKAIRHLAQEAKEGTKADLEVLTYYRYQLNLFARMCLDRQYLAINQISAQLSVDLILRCMSDESLPYDLRASFCRLMLHMHVDRDPQESVVPVRYARLWTEIPTKITIHEYDSFTDSSRNEMKRKFALTMEFVEEYLKEVVNQPFSFGDKEKNKLTFEVVHLARNLIYFGFYSFSELLRLTRTLLAILDIVQVPVSSYFERLRNNVMRTIHGVGEMMTQMVLSRGSIFPISAPDVQPSIHPSKQASTSDSEDVIVMDTKLKIIEILQFILSVRLDYRISYMLSIYKREFGENNENVDCSTTSLPDTPGIASGKCCYCILDDEGGRTFLRVLIHLIMHDYPPLLSGALHLLFKHFSQRAEVLQAFKQVQLLVSNQDVDNYKQIKADLDQLRLTVEKSELWVEKSSNYESGEVGDNQTKGGEEPIEVGLKPLLNKSNNYNIVKEILIRLSKLCIQNKKCRNQQQRLLKNMGAHLVVLDLLQIPYEKSDEKMNEVMNLAHTFLQNFCRGNPQNQVLLHKNLNLFLTPGLLEAESMRHIFMNNYLLCNEISERVVQHFVHCIETHGRHVEYLRFLQTIVKADGKYVKKCQDMVMTELINGGEDVLIFYNDRASFPVLLQMMCSERDRADESGPLAYHITLVELLAACTEGKNVYTEIKCNSLLPLDDIVRVVTHDDCIPEVKIAYVNFVNHCYVDTEVEMKEIYASNHIWKLFENFLVDMARVCNTTMDRKHADTSLEKYVTEPVMNIVSGFFNSPFSDNSTSLQTHQPVFIQLLQSAFRIYNCTWPNPTQKASVESCIKTLAEVAKNRGIAIPVDLDSQVNTLFMKSHSNMVQRAAMGWRMSARSGPRFKEALGGPSWDYRNIIEKLQDIVSSLEQQFTPMMQAEFSVLVDVLHSPELLFPEGSDARVRCGAFMSKLINHTKKLMEKEEKLCIKILQTLREMLDKKTNFGNTLRKILLYRYFKGEYGSGMNGPLSASYSKTAQCLLDKEGASELVIDVIVNTKNDRIFSEGILLGIALLEGGNTQTQYSTYQQLKEQKKSEKFFKVLYDRMKAAQQEIRSTVTVNTVDLGSKKKDDDSDLTISVPKKRGFDPASERGYERTVNRKKSTEETIISPAIAIMQPILRFLQLLCENHNRELQNFLRHQNNKTNYNLVCETLQFLDCICGSTTGGLGLLGLYINERNVALVNQTLESLTEYCQGPCHENQTCIATHESNGIDIIIALILNDINPLGKYCMDLVLQLKNNASKLLLAIMESRHDSENAERILFNMRPRELVRKLLHLARHNKTLQQMLKPGSDPDEGDEALRYYANHTAQIEIVRHDRTMEQIVFPVPNICEFLTRESKSRVFNTTERDEQGSKVNDFFQQTEDLYNEMKWQKKIRNNPPLFWFSRHISLWGSISFNLAVFINLAVALFYPFGDDGDEGKWTLVLFFPLILVLLWIAVAFCTAMLFFISKPVGIRPFLVSVILRSIYTIGLGPTLILLGAANLCNKIVFLVSFVGNRGTFTRGYRAVIMDMAFLYHVAYVLVCMLGLCVHEFFYSFLLFDLVYREETLLNVIKSVTRNGRSIILTAVLALILVYLFSIIGFLFLKDDFIMEVDRLKIRTPAEHVPLGLPGSQMERSPCLIFDAVVPKTAALMFAGEEKEDGIERTCDTLLMCIVTVLNQGLRNGGGVGDVLRKPSKDEPLFAARVVYDLLFYFIVIIIVLNLIFGVIIDTFADLRSEKQKKEEILKTTCFICGLERDKFDNKTVSFEEHIKSEHNMWHYLYFIVLVKVKDPTEYTGPESYVAQMIVEKNLDWFPRMRAMSLVSNEGDSEQNEIRNLQERLETTMSLVKQLSSQLAELKEQVKQVRRRAKWELVMKSSQ</sequence>
<dbReference type="InterPro" id="IPR036300">
    <property type="entry name" value="MIR_dom_sf"/>
</dbReference>
<comment type="catalytic activity">
    <reaction evidence="23">
        <text>Ca(2+)(in) = Ca(2+)(out)</text>
        <dbReference type="Rhea" id="RHEA:29671"/>
        <dbReference type="ChEBI" id="CHEBI:29108"/>
    </reaction>
</comment>
<evidence type="ECO:0000256" key="24">
    <source>
        <dbReference type="ARBA" id="ARBA00059076"/>
    </source>
</evidence>
<evidence type="ECO:0000256" key="8">
    <source>
        <dbReference type="ARBA" id="ARBA00022692"/>
    </source>
</evidence>
<evidence type="ECO:0000256" key="7">
    <source>
        <dbReference type="ARBA" id="ARBA00022673"/>
    </source>
</evidence>
<name>A0A8C8ASK8_9STRI</name>
<evidence type="ECO:0000256" key="9">
    <source>
        <dbReference type="ARBA" id="ARBA00022723"/>
    </source>
</evidence>
<keyword evidence="20 26" id="KW-1071">Ligand-gated ion channel</keyword>
<evidence type="ECO:0000256" key="26">
    <source>
        <dbReference type="RuleBase" id="RU368044"/>
    </source>
</evidence>
<dbReference type="Gene3D" id="1.25.10.30">
    <property type="entry name" value="IP3 receptor type 1 binding core, RIH domain"/>
    <property type="match status" value="1"/>
</dbReference>
<keyword evidence="22" id="KW-0968">Cytoplasmic vesicle</keyword>
<evidence type="ECO:0000256" key="27">
    <source>
        <dbReference type="SAM" id="Coils"/>
    </source>
</evidence>
<dbReference type="InterPro" id="IPR000493">
    <property type="entry name" value="InsP3_rcpt"/>
</dbReference>
<dbReference type="GO" id="GO:0005220">
    <property type="term" value="F:inositol 1,4,5-trisphosphate-gated calcium channel activity"/>
    <property type="evidence" value="ECO:0007669"/>
    <property type="project" value="UniProtKB-UniRule"/>
</dbReference>
<reference evidence="29" key="2">
    <citation type="submission" date="2025-09" db="UniProtKB">
        <authorList>
            <consortium name="Ensembl"/>
        </authorList>
    </citation>
    <scope>IDENTIFICATION</scope>
</reference>
<comment type="function">
    <text evidence="24">Inositol 1,4,5-trisphosphate-gated calcium channel that upon inositol 1,4,5-trisphosphate binding transports calcium from the endoplasmic reticulum lumen to cytoplasm. Exists in two states; a long-lived closed state where the channel is essentially 'parked' with only very rare visits to an open state and that ligands facilitate the transition from the 'parked' state into a 'drive' mode represented by periods of bursting activity.</text>
</comment>
<dbReference type="GO" id="GO:0070679">
    <property type="term" value="F:inositol 1,4,5 trisphosphate binding"/>
    <property type="evidence" value="ECO:0007669"/>
    <property type="project" value="UniProtKB-UniRule"/>
</dbReference>